<proteinExistence type="predicted"/>
<evidence type="ECO:0000313" key="1">
    <source>
        <dbReference type="EMBL" id="WTU45886.1"/>
    </source>
</evidence>
<dbReference type="Gene3D" id="3.40.50.2000">
    <property type="entry name" value="Glycogen Phosphorylase B"/>
    <property type="match status" value="1"/>
</dbReference>
<name>A0AAU2HG27_9ACTN</name>
<accession>A0AAU2HG27</accession>
<dbReference type="EMBL" id="CP108254">
    <property type="protein sequence ID" value="WTU45886.1"/>
    <property type="molecule type" value="Genomic_DNA"/>
</dbReference>
<sequence>MADRLPAPGPRLLINAQAFGFGPAAAAAVLAEELALLGCVIDYVGEGHTLDLQRTPPYRAIHDWTDLPEDQRLAQLRRRAPHYDLFVTAMDFPAAALARRAGLDVAVYDALTWFWPEIPAVARDTVVYLAQDFFGVRERIAADPALRSRALVVPPLIPPRRAWRPGRHVLVNLGGLHNPYWRTSDAVAYARLMLEAVRAAQPVARPVVATASRRVAAELADPAVGTYGHADVLDLMGGAAYACMTPGLGHIYDAAATGVPTLWLPSVNETHPAQARRLAAHGYCDAHLDWADLGQAIDDAAPTPDFLAAVGAAVRRTSDTPALRDLLTARIAKSTAGLGPAPSRARALTDRFGHGGTQRAAAALVRRATGQGETDD</sequence>
<dbReference type="SUPFAM" id="SSF53756">
    <property type="entry name" value="UDP-Glycosyltransferase/glycogen phosphorylase"/>
    <property type="match status" value="1"/>
</dbReference>
<reference evidence="1" key="1">
    <citation type="submission" date="2022-10" db="EMBL/GenBank/DDBJ databases">
        <title>The complete genomes of actinobacterial strains from the NBC collection.</title>
        <authorList>
            <person name="Joergensen T.S."/>
            <person name="Alvarez Arevalo M."/>
            <person name="Sterndorff E.B."/>
            <person name="Faurdal D."/>
            <person name="Vuksanovic O."/>
            <person name="Mourched A.-S."/>
            <person name="Charusanti P."/>
            <person name="Shaw S."/>
            <person name="Blin K."/>
            <person name="Weber T."/>
        </authorList>
    </citation>
    <scope>NUCLEOTIDE SEQUENCE</scope>
    <source>
        <strain evidence="1">NBC_00060</strain>
        <plasmid evidence="1">unnamed1</plasmid>
    </source>
</reference>
<keyword evidence="1" id="KW-0614">Plasmid</keyword>
<gene>
    <name evidence="1" type="ORF">OHV25_40530</name>
</gene>
<geneLocation type="plasmid" evidence="1">
    <name>unnamed1</name>
</geneLocation>
<protein>
    <recommendedName>
        <fullName evidence="2">Glycosyltransferase</fullName>
    </recommendedName>
</protein>
<dbReference type="AlphaFoldDB" id="A0AAU2HG27"/>
<organism evidence="1">
    <name type="scientific">Streptomyces sp. NBC_00060</name>
    <dbReference type="NCBI Taxonomy" id="2975636"/>
    <lineage>
        <taxon>Bacteria</taxon>
        <taxon>Bacillati</taxon>
        <taxon>Actinomycetota</taxon>
        <taxon>Actinomycetes</taxon>
        <taxon>Kitasatosporales</taxon>
        <taxon>Streptomycetaceae</taxon>
        <taxon>Streptomyces</taxon>
    </lineage>
</organism>
<evidence type="ECO:0008006" key="2">
    <source>
        <dbReference type="Google" id="ProtNLM"/>
    </source>
</evidence>